<reference evidence="1" key="1">
    <citation type="submission" date="2018-02" db="EMBL/GenBank/DDBJ databases">
        <authorList>
            <person name="Cohen D.B."/>
            <person name="Kent A.D."/>
        </authorList>
    </citation>
    <scope>NUCLEOTIDE SEQUENCE</scope>
</reference>
<sequence length="103" mass="11451">MVRILREKTVVIPNLAEKSRNFCPYSSPGSKPVKKLLLDSEHTESGMLGFNSSVPKPACWPNFPKIQVRSSPPHESAAGFPTLQSPVFHHFVEAPPNSRLDTR</sequence>
<organism evidence="1">
    <name type="scientific">Fagus sylvatica</name>
    <name type="common">Beechnut</name>
    <dbReference type="NCBI Taxonomy" id="28930"/>
    <lineage>
        <taxon>Eukaryota</taxon>
        <taxon>Viridiplantae</taxon>
        <taxon>Streptophyta</taxon>
        <taxon>Embryophyta</taxon>
        <taxon>Tracheophyta</taxon>
        <taxon>Spermatophyta</taxon>
        <taxon>Magnoliopsida</taxon>
        <taxon>eudicotyledons</taxon>
        <taxon>Gunneridae</taxon>
        <taxon>Pentapetalae</taxon>
        <taxon>rosids</taxon>
        <taxon>fabids</taxon>
        <taxon>Fagales</taxon>
        <taxon>Fagaceae</taxon>
        <taxon>Fagus</taxon>
    </lineage>
</organism>
<proteinExistence type="predicted"/>
<evidence type="ECO:0000313" key="1">
    <source>
        <dbReference type="EMBL" id="SPD07170.1"/>
    </source>
</evidence>
<dbReference type="EMBL" id="OIVN01002886">
    <property type="protein sequence ID" value="SPD07170.1"/>
    <property type="molecule type" value="Genomic_DNA"/>
</dbReference>
<dbReference type="AlphaFoldDB" id="A0A2N9H6C3"/>
<name>A0A2N9H6C3_FAGSY</name>
<protein>
    <submittedName>
        <fullName evidence="1">Uncharacterized protein</fullName>
    </submittedName>
</protein>
<gene>
    <name evidence="1" type="ORF">FSB_LOCUS35052</name>
</gene>
<accession>A0A2N9H6C3</accession>